<keyword evidence="5" id="KW-0067">ATP-binding</keyword>
<evidence type="ECO:0000256" key="6">
    <source>
        <dbReference type="ARBA" id="ARBA00022946"/>
    </source>
</evidence>
<dbReference type="Gene3D" id="1.20.58.1080">
    <property type="match status" value="1"/>
</dbReference>
<dbReference type="InterPro" id="IPR001650">
    <property type="entry name" value="Helicase_C-like"/>
</dbReference>
<dbReference type="EMBL" id="LN794158">
    <property type="protein sequence ID" value="CEN55470.1"/>
    <property type="molecule type" value="Genomic_DNA"/>
</dbReference>
<dbReference type="InterPro" id="IPR014001">
    <property type="entry name" value="Helicase_ATP-bd"/>
</dbReference>
<dbReference type="InterPro" id="IPR044774">
    <property type="entry name" value="Suv3_DEXQc"/>
</dbReference>
<dbReference type="InterPro" id="IPR022192">
    <property type="entry name" value="SUV3_C"/>
</dbReference>
<evidence type="ECO:0000256" key="5">
    <source>
        <dbReference type="ARBA" id="ARBA00022840"/>
    </source>
</evidence>
<dbReference type="GO" id="GO:0003724">
    <property type="term" value="F:RNA helicase activity"/>
    <property type="evidence" value="ECO:0007669"/>
    <property type="project" value="UniProtKB-EC"/>
</dbReference>
<keyword evidence="4 10" id="KW-0347">Helicase</keyword>
<protein>
    <recommendedName>
        <fullName evidence="1">RNA helicase</fullName>
        <ecNumber evidence="1">3.6.4.13</ecNumber>
    </recommendedName>
</protein>
<dbReference type="GO" id="GO:0005524">
    <property type="term" value="F:ATP binding"/>
    <property type="evidence" value="ECO:0007669"/>
    <property type="project" value="UniProtKB-KW"/>
</dbReference>
<dbReference type="InterPro" id="IPR055206">
    <property type="entry name" value="DEXQc_SUV3"/>
</dbReference>
<dbReference type="EC" id="3.6.4.13" evidence="1"/>
<keyword evidence="3" id="KW-0378">Hydrolase</keyword>
<evidence type="ECO:0000256" key="1">
    <source>
        <dbReference type="ARBA" id="ARBA00012552"/>
    </source>
</evidence>
<gene>
    <name evidence="10" type="ORF">BN1209_0421</name>
</gene>
<dbReference type="SMART" id="SM00490">
    <property type="entry name" value="HELICc"/>
    <property type="match status" value="1"/>
</dbReference>
<keyword evidence="2" id="KW-0547">Nucleotide-binding</keyword>
<dbReference type="OrthoDB" id="9807155at2"/>
<keyword evidence="11" id="KW-1185">Reference proteome</keyword>
<evidence type="ECO:0000256" key="2">
    <source>
        <dbReference type="ARBA" id="ARBA00022741"/>
    </source>
</evidence>
<organism evidence="10 11">
    <name type="scientific">Candidatus Methylopumilus turicensis</name>
    <dbReference type="NCBI Taxonomy" id="1581680"/>
    <lineage>
        <taxon>Bacteria</taxon>
        <taxon>Pseudomonadati</taxon>
        <taxon>Pseudomonadota</taxon>
        <taxon>Betaproteobacteria</taxon>
        <taxon>Nitrosomonadales</taxon>
        <taxon>Methylophilaceae</taxon>
        <taxon>Candidatus Methylopumilus</taxon>
    </lineage>
</organism>
<dbReference type="Gene3D" id="3.40.50.300">
    <property type="entry name" value="P-loop containing nucleotide triphosphate hydrolases"/>
    <property type="match status" value="2"/>
</dbReference>
<keyword evidence="6" id="KW-0809">Transit peptide</keyword>
<feature type="domain" description="Helicase ATP-binding" evidence="8">
    <location>
        <begin position="20"/>
        <end position="150"/>
    </location>
</feature>
<dbReference type="AlphaFoldDB" id="A0A0B7IY87"/>
<dbReference type="KEGG" id="mbac:BN1209_0421"/>
<dbReference type="InterPro" id="IPR050699">
    <property type="entry name" value="RNA-DNA_Helicase"/>
</dbReference>
<dbReference type="PANTHER" id="PTHR12131:SF1">
    <property type="entry name" value="ATP-DEPENDENT RNA HELICASE SUPV3L1, MITOCHONDRIAL-RELATED"/>
    <property type="match status" value="1"/>
</dbReference>
<dbReference type="Pfam" id="PF12513">
    <property type="entry name" value="SUV3_C"/>
    <property type="match status" value="1"/>
</dbReference>
<name>A0A0B7IY87_9PROT</name>
<dbReference type="Gene3D" id="1.20.272.40">
    <property type="match status" value="1"/>
</dbReference>
<evidence type="ECO:0000259" key="8">
    <source>
        <dbReference type="PROSITE" id="PS51192"/>
    </source>
</evidence>
<dbReference type="STRING" id="1581680.BN1209_0421"/>
<evidence type="ECO:0000256" key="3">
    <source>
        <dbReference type="ARBA" id="ARBA00022801"/>
    </source>
</evidence>
<dbReference type="RefSeq" id="WP_045750737.1">
    <property type="nucleotide sequence ID" value="NZ_LN794158.1"/>
</dbReference>
<evidence type="ECO:0000256" key="4">
    <source>
        <dbReference type="ARBA" id="ARBA00022806"/>
    </source>
</evidence>
<dbReference type="PROSITE" id="PS51194">
    <property type="entry name" value="HELICASE_CTER"/>
    <property type="match status" value="1"/>
</dbReference>
<proteinExistence type="predicted"/>
<sequence>MHKQLTSTLALHALPNSFKLARSLNRRIHFHLGPTNSGKTYEALIKLQKAESGVYLAPLRLLAMEIRDRLMEAGVPCNLITGEERQLIPGAKHTACTVEMMNTNQAVDVAIIDEIQMLQDESRGYAWTTALIGAPAKDVYVCGANSVTEPCLRAIKALGEQFDVTHLERKTPLLLEQQGLSGQKYKRANLKGKLQKGDAVIAFSRKDVLTLSARFRQWGYGVASIYGALSPEVRRTESKRFCEGEADILVATDAIGMGLNLPIRRVIFSCIDKFDGVASRRINATEVRQIGGRAGRFGIYDIGYISAFEDDELIHLEHMLTTSDVADLKKLPISPSFPHLSEIANTLHSHKISEVLAYFAERIRIESDLFEIAPLQTQTQLALLVDEYAPTLNLKDKFLLTCAPVGWDKARERDYFLSCLDCVVNNQKKALPNDVSWLSSNSPKHLEEAEDLGKDISLYAWLAHKFPHHFFELDALPALRSKVSRYIEAALLIQAGYRDTSKEMMYQSGQF</sequence>
<dbReference type="Pfam" id="PF00271">
    <property type="entry name" value="Helicase_C"/>
    <property type="match status" value="1"/>
</dbReference>
<feature type="domain" description="Helicase C-terminal" evidence="9">
    <location>
        <begin position="189"/>
        <end position="344"/>
    </location>
</feature>
<dbReference type="SUPFAM" id="SSF52540">
    <property type="entry name" value="P-loop containing nucleoside triphosphate hydrolases"/>
    <property type="match status" value="1"/>
</dbReference>
<evidence type="ECO:0000313" key="10">
    <source>
        <dbReference type="EMBL" id="CEN55470.1"/>
    </source>
</evidence>
<dbReference type="Proteomes" id="UP000056322">
    <property type="component" value="Chromosome 1"/>
</dbReference>
<evidence type="ECO:0000256" key="7">
    <source>
        <dbReference type="ARBA" id="ARBA00047984"/>
    </source>
</evidence>
<dbReference type="InterPro" id="IPR027417">
    <property type="entry name" value="P-loop_NTPase"/>
</dbReference>
<dbReference type="HOGENOM" id="CLU_010647_2_0_4"/>
<dbReference type="Pfam" id="PF22527">
    <property type="entry name" value="DEXQc_Suv3"/>
    <property type="match status" value="1"/>
</dbReference>
<evidence type="ECO:0000259" key="9">
    <source>
        <dbReference type="PROSITE" id="PS51194"/>
    </source>
</evidence>
<reference evidence="11" key="1">
    <citation type="submission" date="2014-12" db="EMBL/GenBank/DDBJ databases">
        <authorList>
            <person name="Salcher M.M."/>
        </authorList>
    </citation>
    <scope>NUCLEOTIDE SEQUENCE [LARGE SCALE GENOMIC DNA]</scope>
    <source>
        <strain evidence="11">MMS-10A-171</strain>
    </source>
</reference>
<comment type="catalytic activity">
    <reaction evidence="7">
        <text>ATP + H2O = ADP + phosphate + H(+)</text>
        <dbReference type="Rhea" id="RHEA:13065"/>
        <dbReference type="ChEBI" id="CHEBI:15377"/>
        <dbReference type="ChEBI" id="CHEBI:15378"/>
        <dbReference type="ChEBI" id="CHEBI:30616"/>
        <dbReference type="ChEBI" id="CHEBI:43474"/>
        <dbReference type="ChEBI" id="CHEBI:456216"/>
        <dbReference type="EC" id="3.6.4.13"/>
    </reaction>
</comment>
<dbReference type="CDD" id="cd17913">
    <property type="entry name" value="DEXQc_Suv3"/>
    <property type="match status" value="1"/>
</dbReference>
<accession>A0A0B7IY87</accession>
<dbReference type="PROSITE" id="PS51192">
    <property type="entry name" value="HELICASE_ATP_BIND_1"/>
    <property type="match status" value="1"/>
</dbReference>
<evidence type="ECO:0000313" key="11">
    <source>
        <dbReference type="Proteomes" id="UP000056322"/>
    </source>
</evidence>
<dbReference type="PANTHER" id="PTHR12131">
    <property type="entry name" value="ATP-DEPENDENT RNA AND DNA HELICASE"/>
    <property type="match status" value="1"/>
</dbReference>
<dbReference type="GO" id="GO:0016787">
    <property type="term" value="F:hydrolase activity"/>
    <property type="evidence" value="ECO:0007669"/>
    <property type="project" value="UniProtKB-KW"/>
</dbReference>